<evidence type="ECO:0000313" key="2">
    <source>
        <dbReference type="Proteomes" id="UP001177212"/>
    </source>
</evidence>
<gene>
    <name evidence="1" type="ORF">Q8W34_17455</name>
</gene>
<organism evidence="1 2">
    <name type="scientific">Pseudoalteromonas marina</name>
    <dbReference type="NCBI Taxonomy" id="267375"/>
    <lineage>
        <taxon>Bacteria</taxon>
        <taxon>Pseudomonadati</taxon>
        <taxon>Pseudomonadota</taxon>
        <taxon>Gammaproteobacteria</taxon>
        <taxon>Alteromonadales</taxon>
        <taxon>Pseudoalteromonadaceae</taxon>
        <taxon>Pseudoalteromonas</taxon>
    </lineage>
</organism>
<protein>
    <submittedName>
        <fullName evidence="1">Uncharacterized protein</fullName>
    </submittedName>
</protein>
<reference evidence="1" key="1">
    <citation type="submission" date="2023-07" db="EMBL/GenBank/DDBJ databases">
        <title>Genome content predicts the carbon catabolic preferences of heterotrophic bacteria.</title>
        <authorList>
            <person name="Gralka M."/>
        </authorList>
    </citation>
    <scope>NUCLEOTIDE SEQUENCE</scope>
    <source>
        <strain evidence="1">4G09</strain>
    </source>
</reference>
<keyword evidence="2" id="KW-1185">Reference proteome</keyword>
<dbReference type="Proteomes" id="UP001177212">
    <property type="component" value="Unassembled WGS sequence"/>
</dbReference>
<sequence length="89" mass="9744">MNNNQVIFSAVTGFEASYKPMGSAQEYDTTDFDEIHSVVEGTVDNADLIGLEVEPAEVDVNVVAKAVYDFHNYETGQGFDLDCIFNSLA</sequence>
<evidence type="ECO:0000313" key="1">
    <source>
        <dbReference type="EMBL" id="MDP2566437.1"/>
    </source>
</evidence>
<dbReference type="RefSeq" id="WP_305473062.1">
    <property type="nucleotide sequence ID" value="NZ_JAUYVT010000020.1"/>
</dbReference>
<dbReference type="EMBL" id="JAUYVT010000020">
    <property type="protein sequence ID" value="MDP2566437.1"/>
    <property type="molecule type" value="Genomic_DNA"/>
</dbReference>
<accession>A0ABT9FI20</accession>
<comment type="caution">
    <text evidence="1">The sequence shown here is derived from an EMBL/GenBank/DDBJ whole genome shotgun (WGS) entry which is preliminary data.</text>
</comment>
<name>A0ABT9FI20_9GAMM</name>
<proteinExistence type="predicted"/>